<name>A0A9Q4FU05_9HYPH</name>
<comment type="caution">
    <text evidence="2">The sequence shown here is derived from an EMBL/GenBank/DDBJ whole genome shotgun (WGS) entry which is preliminary data.</text>
</comment>
<keyword evidence="1" id="KW-0472">Membrane</keyword>
<gene>
    <name evidence="2" type="ORF">NF348_15025</name>
</gene>
<evidence type="ECO:0000256" key="1">
    <source>
        <dbReference type="SAM" id="Phobius"/>
    </source>
</evidence>
<sequence>MMEITRDTLMAFADGQLDADASARVEAYLAANPEAAAELAQLQRQNSAIQALFAPAAAEPVPSRLDPHRLALAQSRNRWQTATRAAMIVGVLGIGMAAGWLLRPVTDNPALYNRLIADAVSAHTVFVAENRHAVEVSGDETEHLSSWLSNRLGTGLAMPDLATAGFSFLGGRLLPAPAIPGGRAAQLMYEDASGERVTLYITPATGVDGPALELVRLGDDNALYWASAIITCTIVGPQPAESLKAMANVVFAQLTPASPAPVYREL</sequence>
<dbReference type="Gene3D" id="1.10.10.1320">
    <property type="entry name" value="Anti-sigma factor, zinc-finger domain"/>
    <property type="match status" value="1"/>
</dbReference>
<reference evidence="2" key="1">
    <citation type="submission" date="2022-06" db="EMBL/GenBank/DDBJ databases">
        <title>Devosia sp. XJ19-45 genome assembly.</title>
        <authorList>
            <person name="Li B."/>
            <person name="Cai M."/>
            <person name="Nie G."/>
            <person name="Li W."/>
        </authorList>
    </citation>
    <scope>NUCLEOTIDE SEQUENCE</scope>
    <source>
        <strain evidence="2">XJ19-45</strain>
    </source>
</reference>
<organism evidence="2 3">
    <name type="scientific">Devosia ureilytica</name>
    <dbReference type="NCBI Taxonomy" id="2952754"/>
    <lineage>
        <taxon>Bacteria</taxon>
        <taxon>Pseudomonadati</taxon>
        <taxon>Pseudomonadota</taxon>
        <taxon>Alphaproteobacteria</taxon>
        <taxon>Hyphomicrobiales</taxon>
        <taxon>Devosiaceae</taxon>
        <taxon>Devosia</taxon>
    </lineage>
</organism>
<dbReference type="InterPro" id="IPR041916">
    <property type="entry name" value="Anti_sigma_zinc_sf"/>
</dbReference>
<feature type="transmembrane region" description="Helical" evidence="1">
    <location>
        <begin position="85"/>
        <end position="102"/>
    </location>
</feature>
<evidence type="ECO:0000313" key="3">
    <source>
        <dbReference type="Proteomes" id="UP001060275"/>
    </source>
</evidence>
<dbReference type="AlphaFoldDB" id="A0A9Q4FU05"/>
<dbReference type="Proteomes" id="UP001060275">
    <property type="component" value="Unassembled WGS sequence"/>
</dbReference>
<keyword evidence="3" id="KW-1185">Reference proteome</keyword>
<protein>
    <submittedName>
        <fullName evidence="2">Anti-sigma factor</fullName>
    </submittedName>
</protein>
<proteinExistence type="predicted"/>
<dbReference type="EMBL" id="JAMWDU010000005">
    <property type="protein sequence ID" value="MCP8888428.1"/>
    <property type="molecule type" value="Genomic_DNA"/>
</dbReference>
<dbReference type="RefSeq" id="WP_254675477.1">
    <property type="nucleotide sequence ID" value="NZ_JAMWDU010000005.1"/>
</dbReference>
<accession>A0A9Q4FU05</accession>
<keyword evidence="1" id="KW-0812">Transmembrane</keyword>
<evidence type="ECO:0000313" key="2">
    <source>
        <dbReference type="EMBL" id="MCP8888428.1"/>
    </source>
</evidence>
<keyword evidence="1" id="KW-1133">Transmembrane helix</keyword>